<proteinExistence type="predicted"/>
<dbReference type="InterPro" id="IPR015660">
    <property type="entry name" value="MASH1/Ascl1a-like"/>
</dbReference>
<dbReference type="Gene3D" id="4.10.280.10">
    <property type="entry name" value="Helix-loop-helix DNA-binding domain"/>
    <property type="match status" value="1"/>
</dbReference>
<gene>
    <name evidence="7" type="ORF">AYBTSS11_LOCUS29276</name>
</gene>
<dbReference type="EMBL" id="OY731407">
    <property type="protein sequence ID" value="CAJ1977129.1"/>
    <property type="molecule type" value="Genomic_DNA"/>
</dbReference>
<dbReference type="InterPro" id="IPR036638">
    <property type="entry name" value="HLH_DNA-bd_sf"/>
</dbReference>
<feature type="transmembrane region" description="Helical" evidence="5">
    <location>
        <begin position="247"/>
        <end position="268"/>
    </location>
</feature>
<protein>
    <recommendedName>
        <fullName evidence="6">BHLH domain-containing protein</fullName>
    </recommendedName>
</protein>
<evidence type="ECO:0000313" key="7">
    <source>
        <dbReference type="EMBL" id="CAJ1977129.1"/>
    </source>
</evidence>
<evidence type="ECO:0000259" key="6">
    <source>
        <dbReference type="PROSITE" id="PS50888"/>
    </source>
</evidence>
<keyword evidence="5" id="KW-0472">Membrane</keyword>
<sequence>FDLYRELNHPADKHGGPSNFNVTSLAWNNITLDQFFWYKRGYIIEQDLVSGQESLKGSDPGQEMDEENQRIMLAISDNDEKKIIRREVEKKRRTKMSALGSSLRSSLPLELIKGKRSASDQIGVAVNYIQSLKQNISALQVKRDSLNQMIQTETKQDHSGEVVKSVNINLIPGGVEISICSGFEEGSSLSELMEILLQEGCDVVTSVSNHANGRVFHTINSQVEDMTRLDVAKLQHKLDHAILLPRTTIQFAFVHLNFCLSLIFLFLYPNAPVFNLTYIVER</sequence>
<feature type="non-terminal residue" evidence="7">
    <location>
        <position position="1"/>
    </location>
</feature>
<dbReference type="AlphaFoldDB" id="A0AA86W2D3"/>
<dbReference type="Gramene" id="rna-AYBTSS11_LOCUS29276">
    <property type="protein sequence ID" value="CAJ1977129.1"/>
    <property type="gene ID" value="gene-AYBTSS11_LOCUS29276"/>
</dbReference>
<organism evidence="7 8">
    <name type="scientific">Sphenostylis stenocarpa</name>
    <dbReference type="NCBI Taxonomy" id="92480"/>
    <lineage>
        <taxon>Eukaryota</taxon>
        <taxon>Viridiplantae</taxon>
        <taxon>Streptophyta</taxon>
        <taxon>Embryophyta</taxon>
        <taxon>Tracheophyta</taxon>
        <taxon>Spermatophyta</taxon>
        <taxon>Magnoliopsida</taxon>
        <taxon>eudicotyledons</taxon>
        <taxon>Gunneridae</taxon>
        <taxon>Pentapetalae</taxon>
        <taxon>rosids</taxon>
        <taxon>fabids</taxon>
        <taxon>Fabales</taxon>
        <taxon>Fabaceae</taxon>
        <taxon>Papilionoideae</taxon>
        <taxon>50 kb inversion clade</taxon>
        <taxon>NPAAA clade</taxon>
        <taxon>indigoferoid/millettioid clade</taxon>
        <taxon>Phaseoleae</taxon>
        <taxon>Sphenostylis</taxon>
    </lineage>
</organism>
<name>A0AA86W2D3_9FABA</name>
<evidence type="ECO:0000256" key="3">
    <source>
        <dbReference type="ARBA" id="ARBA00023163"/>
    </source>
</evidence>
<evidence type="ECO:0000256" key="2">
    <source>
        <dbReference type="ARBA" id="ARBA00023015"/>
    </source>
</evidence>
<dbReference type="SUPFAM" id="SSF47459">
    <property type="entry name" value="HLH, helix-loop-helix DNA-binding domain"/>
    <property type="match status" value="1"/>
</dbReference>
<keyword evidence="2" id="KW-0805">Transcription regulation</keyword>
<keyword evidence="4" id="KW-0539">Nucleus</keyword>
<dbReference type="GO" id="GO:0090575">
    <property type="term" value="C:RNA polymerase II transcription regulator complex"/>
    <property type="evidence" value="ECO:0007669"/>
    <property type="project" value="TreeGrafter"/>
</dbReference>
<keyword evidence="8" id="KW-1185">Reference proteome</keyword>
<feature type="domain" description="BHLH" evidence="6">
    <location>
        <begin position="80"/>
        <end position="132"/>
    </location>
</feature>
<dbReference type="InterPro" id="IPR011598">
    <property type="entry name" value="bHLH_dom"/>
</dbReference>
<keyword evidence="5" id="KW-0812">Transmembrane</keyword>
<keyword evidence="3" id="KW-0804">Transcription</keyword>
<comment type="subcellular location">
    <subcellularLocation>
        <location evidence="1">Nucleus</location>
    </subcellularLocation>
</comment>
<dbReference type="PROSITE" id="PS50888">
    <property type="entry name" value="BHLH"/>
    <property type="match status" value="1"/>
</dbReference>
<evidence type="ECO:0000256" key="5">
    <source>
        <dbReference type="SAM" id="Phobius"/>
    </source>
</evidence>
<dbReference type="Pfam" id="PF00010">
    <property type="entry name" value="HLH"/>
    <property type="match status" value="1"/>
</dbReference>
<dbReference type="GO" id="GO:0000981">
    <property type="term" value="F:DNA-binding transcription factor activity, RNA polymerase II-specific"/>
    <property type="evidence" value="ECO:0007669"/>
    <property type="project" value="TreeGrafter"/>
</dbReference>
<dbReference type="PANTHER" id="PTHR13935:SF134">
    <property type="entry name" value="TRANSCRIPTION FACTOR BHLH FAMILY-RELATED"/>
    <property type="match status" value="1"/>
</dbReference>
<reference evidence="7" key="1">
    <citation type="submission" date="2023-10" db="EMBL/GenBank/DDBJ databases">
        <authorList>
            <person name="Domelevo Entfellner J.-B."/>
        </authorList>
    </citation>
    <scope>NUCLEOTIDE SEQUENCE</scope>
</reference>
<dbReference type="GO" id="GO:0000977">
    <property type="term" value="F:RNA polymerase II transcription regulatory region sequence-specific DNA binding"/>
    <property type="evidence" value="ECO:0007669"/>
    <property type="project" value="TreeGrafter"/>
</dbReference>
<evidence type="ECO:0000313" key="8">
    <source>
        <dbReference type="Proteomes" id="UP001189624"/>
    </source>
</evidence>
<keyword evidence="5" id="KW-1133">Transmembrane helix</keyword>
<evidence type="ECO:0000256" key="4">
    <source>
        <dbReference type="ARBA" id="ARBA00023242"/>
    </source>
</evidence>
<evidence type="ECO:0000256" key="1">
    <source>
        <dbReference type="ARBA" id="ARBA00004123"/>
    </source>
</evidence>
<accession>A0AA86W2D3</accession>
<dbReference type="GO" id="GO:0046983">
    <property type="term" value="F:protein dimerization activity"/>
    <property type="evidence" value="ECO:0007669"/>
    <property type="project" value="InterPro"/>
</dbReference>
<dbReference type="PANTHER" id="PTHR13935">
    <property type="entry name" value="ACHAETE-SCUTE TRANSCRIPTION FACTOR-RELATED"/>
    <property type="match status" value="1"/>
</dbReference>
<dbReference type="Proteomes" id="UP001189624">
    <property type="component" value="Chromosome 10"/>
</dbReference>